<feature type="zinc finger region" description="C3H1-type" evidence="4">
    <location>
        <begin position="569"/>
        <end position="598"/>
    </location>
</feature>
<dbReference type="InterPro" id="IPR001965">
    <property type="entry name" value="Znf_PHD"/>
</dbReference>
<reference evidence="8 9" key="1">
    <citation type="submission" date="2015-01" db="EMBL/GenBank/DDBJ databases">
        <title>The Genome Sequence of Exophiala spinifera CBS89968.</title>
        <authorList>
            <consortium name="The Broad Institute Genomics Platform"/>
            <person name="Cuomo C."/>
            <person name="de Hoog S."/>
            <person name="Gorbushina A."/>
            <person name="Stielow B."/>
            <person name="Teixiera M."/>
            <person name="Abouelleil A."/>
            <person name="Chapman S.B."/>
            <person name="Priest M."/>
            <person name="Young S.K."/>
            <person name="Wortman J."/>
            <person name="Nusbaum C."/>
            <person name="Birren B."/>
        </authorList>
    </citation>
    <scope>NUCLEOTIDE SEQUENCE [LARGE SCALE GENOMIC DNA]</scope>
    <source>
        <strain evidence="8 9">CBS 89968</strain>
    </source>
</reference>
<evidence type="ECO:0008006" key="10">
    <source>
        <dbReference type="Google" id="ProtNLM"/>
    </source>
</evidence>
<feature type="compositionally biased region" description="Polar residues" evidence="5">
    <location>
        <begin position="1"/>
        <end position="14"/>
    </location>
</feature>
<feature type="domain" description="PHD-type" evidence="6">
    <location>
        <begin position="312"/>
        <end position="364"/>
    </location>
</feature>
<feature type="region of interest" description="Disordered" evidence="5">
    <location>
        <begin position="1"/>
        <end position="55"/>
    </location>
</feature>
<protein>
    <recommendedName>
        <fullName evidence="10">PHD-type domain-containing protein</fullName>
    </recommendedName>
</protein>
<keyword evidence="9" id="KW-1185">Reference proteome</keyword>
<dbReference type="InterPro" id="IPR000571">
    <property type="entry name" value="Znf_CCCH"/>
</dbReference>
<gene>
    <name evidence="8" type="ORF">PV08_03845</name>
</gene>
<evidence type="ECO:0000313" key="8">
    <source>
        <dbReference type="EMBL" id="KIW16657.1"/>
    </source>
</evidence>
<dbReference type="Gene3D" id="4.10.1000.10">
    <property type="entry name" value="Zinc finger, CCCH-type"/>
    <property type="match status" value="1"/>
</dbReference>
<dbReference type="VEuPathDB" id="FungiDB:PV08_03845"/>
<dbReference type="Gene3D" id="3.30.40.10">
    <property type="entry name" value="Zinc/RING finger domain, C3HC4 (zinc finger)"/>
    <property type="match status" value="1"/>
</dbReference>
<dbReference type="InterPro" id="IPR019787">
    <property type="entry name" value="Znf_PHD-finger"/>
</dbReference>
<feature type="compositionally biased region" description="Acidic residues" evidence="5">
    <location>
        <begin position="1192"/>
        <end position="1219"/>
    </location>
</feature>
<dbReference type="Proteomes" id="UP000053328">
    <property type="component" value="Unassembled WGS sequence"/>
</dbReference>
<evidence type="ECO:0000256" key="3">
    <source>
        <dbReference type="ARBA" id="ARBA00022833"/>
    </source>
</evidence>
<feature type="region of interest" description="Disordered" evidence="5">
    <location>
        <begin position="613"/>
        <end position="637"/>
    </location>
</feature>
<evidence type="ECO:0000256" key="2">
    <source>
        <dbReference type="ARBA" id="ARBA00022771"/>
    </source>
</evidence>
<evidence type="ECO:0000259" key="6">
    <source>
        <dbReference type="PROSITE" id="PS50016"/>
    </source>
</evidence>
<proteinExistence type="predicted"/>
<feature type="zinc finger region" description="C3H1-type" evidence="4">
    <location>
        <begin position="445"/>
        <end position="473"/>
    </location>
</feature>
<feature type="compositionally biased region" description="Basic and acidic residues" evidence="5">
    <location>
        <begin position="1113"/>
        <end position="1124"/>
    </location>
</feature>
<dbReference type="PROSITE" id="PS50103">
    <property type="entry name" value="ZF_C3H1"/>
    <property type="match status" value="4"/>
</dbReference>
<dbReference type="HOGENOM" id="CLU_246491_0_0_1"/>
<feature type="compositionally biased region" description="Polar residues" evidence="5">
    <location>
        <begin position="384"/>
        <end position="399"/>
    </location>
</feature>
<evidence type="ECO:0000256" key="5">
    <source>
        <dbReference type="SAM" id="MobiDB-lite"/>
    </source>
</evidence>
<organism evidence="8 9">
    <name type="scientific">Exophiala spinifera</name>
    <dbReference type="NCBI Taxonomy" id="91928"/>
    <lineage>
        <taxon>Eukaryota</taxon>
        <taxon>Fungi</taxon>
        <taxon>Dikarya</taxon>
        <taxon>Ascomycota</taxon>
        <taxon>Pezizomycotina</taxon>
        <taxon>Eurotiomycetes</taxon>
        <taxon>Chaetothyriomycetidae</taxon>
        <taxon>Chaetothyriales</taxon>
        <taxon>Herpotrichiellaceae</taxon>
        <taxon>Exophiala</taxon>
    </lineage>
</organism>
<feature type="compositionally biased region" description="Low complexity" evidence="5">
    <location>
        <begin position="936"/>
        <end position="953"/>
    </location>
</feature>
<feature type="region of interest" description="Disordered" evidence="5">
    <location>
        <begin position="649"/>
        <end position="718"/>
    </location>
</feature>
<keyword evidence="2 4" id="KW-0863">Zinc-finger</keyword>
<dbReference type="CDD" id="cd15489">
    <property type="entry name" value="PHD_SF"/>
    <property type="match status" value="1"/>
</dbReference>
<dbReference type="PROSITE" id="PS50016">
    <property type="entry name" value="ZF_PHD_2"/>
    <property type="match status" value="1"/>
</dbReference>
<dbReference type="SMART" id="SM00249">
    <property type="entry name" value="PHD"/>
    <property type="match status" value="1"/>
</dbReference>
<name>A0A0D1ZVA0_9EURO</name>
<dbReference type="SMART" id="SM00356">
    <property type="entry name" value="ZnF_C3H1"/>
    <property type="match status" value="4"/>
</dbReference>
<keyword evidence="1 4" id="KW-0479">Metal-binding</keyword>
<feature type="compositionally biased region" description="Polar residues" evidence="5">
    <location>
        <begin position="688"/>
        <end position="697"/>
    </location>
</feature>
<feature type="domain" description="C3H1-type" evidence="7">
    <location>
        <begin position="569"/>
        <end position="598"/>
    </location>
</feature>
<feature type="region of interest" description="Disordered" evidence="5">
    <location>
        <begin position="849"/>
        <end position="904"/>
    </location>
</feature>
<feature type="compositionally biased region" description="Polar residues" evidence="5">
    <location>
        <begin position="614"/>
        <end position="634"/>
    </location>
</feature>
<dbReference type="RefSeq" id="XP_016236873.1">
    <property type="nucleotide sequence ID" value="XM_016378196.1"/>
</dbReference>
<dbReference type="OrthoDB" id="4119286at2759"/>
<dbReference type="Gene3D" id="3.30.1370.210">
    <property type="match status" value="1"/>
</dbReference>
<feature type="compositionally biased region" description="Polar residues" evidence="5">
    <location>
        <begin position="973"/>
        <end position="989"/>
    </location>
</feature>
<keyword evidence="3 4" id="KW-0862">Zinc</keyword>
<feature type="domain" description="C3H1-type" evidence="7">
    <location>
        <begin position="522"/>
        <end position="550"/>
    </location>
</feature>
<dbReference type="InterPro" id="IPR013083">
    <property type="entry name" value="Znf_RING/FYVE/PHD"/>
</dbReference>
<feature type="zinc finger region" description="C3H1-type" evidence="4">
    <location>
        <begin position="483"/>
        <end position="511"/>
    </location>
</feature>
<feature type="compositionally biased region" description="Polar residues" evidence="5">
    <location>
        <begin position="215"/>
        <end position="239"/>
    </location>
</feature>
<dbReference type="GO" id="GO:0008270">
    <property type="term" value="F:zinc ion binding"/>
    <property type="evidence" value="ECO:0007669"/>
    <property type="project" value="UniProtKB-KW"/>
</dbReference>
<dbReference type="GeneID" id="27330928"/>
<accession>A0A0D1ZVA0</accession>
<feature type="region of interest" description="Disordered" evidence="5">
    <location>
        <begin position="1183"/>
        <end position="1234"/>
    </location>
</feature>
<dbReference type="STRING" id="91928.A0A0D1ZVA0"/>
<feature type="domain" description="C3H1-type" evidence="7">
    <location>
        <begin position="483"/>
        <end position="511"/>
    </location>
</feature>
<dbReference type="SUPFAM" id="SSF57903">
    <property type="entry name" value="FYVE/PHD zinc finger"/>
    <property type="match status" value="1"/>
</dbReference>
<dbReference type="EMBL" id="KN847494">
    <property type="protein sequence ID" value="KIW16657.1"/>
    <property type="molecule type" value="Genomic_DNA"/>
</dbReference>
<feature type="zinc finger region" description="C3H1-type" evidence="4">
    <location>
        <begin position="522"/>
        <end position="550"/>
    </location>
</feature>
<evidence type="ECO:0000313" key="9">
    <source>
        <dbReference type="Proteomes" id="UP000053328"/>
    </source>
</evidence>
<evidence type="ECO:0000259" key="7">
    <source>
        <dbReference type="PROSITE" id="PS50103"/>
    </source>
</evidence>
<feature type="region of interest" description="Disordered" evidence="5">
    <location>
        <begin position="202"/>
        <end position="254"/>
    </location>
</feature>
<feature type="region of interest" description="Disordered" evidence="5">
    <location>
        <begin position="934"/>
        <end position="999"/>
    </location>
</feature>
<feature type="domain" description="C3H1-type" evidence="7">
    <location>
        <begin position="445"/>
        <end position="473"/>
    </location>
</feature>
<feature type="compositionally biased region" description="Polar residues" evidence="5">
    <location>
        <begin position="886"/>
        <end position="896"/>
    </location>
</feature>
<evidence type="ECO:0000256" key="4">
    <source>
        <dbReference type="PROSITE-ProRule" id="PRU00723"/>
    </source>
</evidence>
<feature type="region of interest" description="Disordered" evidence="5">
    <location>
        <begin position="372"/>
        <end position="399"/>
    </location>
</feature>
<feature type="region of interest" description="Disordered" evidence="5">
    <location>
        <begin position="1112"/>
        <end position="1131"/>
    </location>
</feature>
<feature type="compositionally biased region" description="Polar residues" evidence="5">
    <location>
        <begin position="853"/>
        <end position="876"/>
    </location>
</feature>
<sequence length="1388" mass="153690">MPTQHTVPDGQTDTPHPIGSVYGVTPPSGPRSMRRCISPPPLRRSSTDGFTPEPFKTLHASHIAHVRDEYEGRNTAFGSHRPIDSTSNGSKYPTILPKPSELGTLPIPRTNAGDSAARAKAFRANVESESRYGRGAPSFKDQPWPASLLNEFVPEPGTADKRASTTARLHTGGYPDRQQELAAGHIPRVEDDAHHRYARVRTAGAADPPQKDSRPSFSPENVDHTFSTVPSSHASSPRVLTSHLPRSPPYSPPLTINGDGAGSEHAMLFNKLTQEPINQPVNKSIPSLADVGLARSYLTETASSTSTTSRTQNMCRGCRKSGNQLLPLIPCRKCRRGFHKGCGDPKPSQSASSEDFVCGRCLKMELKAGASDKSEAQILPPGNSIESLQPASSVPSFSHTAASGIKKVQPSNEVPMTITWAGPPRDLQETSKASGAVIIAKQSDRYKHITCPWWQSSECVLAEPHCEFAHTDTGQYAPSGAQPAKEFTCSFWLYGRCYRREEDCWYAHADTGLYMGRDHRPSKKHITCYYWHTGYCRQANDACLFAHKETGIVAWQPVKGPETQPGPYSLKSYTCPRWERQQPCRWKDKQCPYSHAQGGVSCVEVEAACRPNKSLPNPSMGGRQSTSHPPSGESSLPLWARSARETPVKFRKASFSSDSMPSNPVMEPNDHSQQRSSDSPTKPLEFSIQASGSNATEEGTIAESAKRHMAKRSRPFDSRPRNIRNIVQNQPSLTSAAQQVIDNDKSQDSAATRKLCTVCKKTTINASHCPGCKASAAGAEYPTPSVGGGITLSPMPMSPFSEEQSAVRMSEEFLPLYATQSQDDATLQQALVANRLKRHATDDHLNIIKRSRLSPTSAEQAQGQDAVTSLQPSVSEGSVIEERAPLTSTSQQTPSNRGKPDITQAKIIDDTVEQSHSGRYVHQLAAPQALSSFQNSMSASPHMSTTPMSPPMARSDNKTTLGQDELVTRENGGKNSFSKSETFRPSSKGSHQHRSDHSRMDVNGEYASNATATASSGADLVLSNGHFKRCRRCNQSGTHKRCLHDMNGLLSPTKCSMFISKYHMRYPGHNTLTRRDWDKIVRTAQGSSQGDSPIQTLDELEDETVDIDGIPGRIKDDGLRKMDRSSGQQWMRAESAPTIQLSEVMGHLTDLVLGRPVQPGKPSVQPRYWSRADEEKAIQKLQARGVQFESDTGNEEEEEEQEEEEDEEEEAEKEEEVGDDSPPPRRIDPLWQPQRSRDLFEIDRSWDRKMEHQVDAKSVSRPPKKQIIGNLLKYQCLDRRRKFSNAHQEVRRSVQQVEVRAWVQVDKSEDPKELPQLVEEEVMMTFGEFIGMPEAPVIAHGKHRDELEYTDRHERNDRRGHGLGDGIAAHRARRIGEENRFPFVYTSR</sequence>
<dbReference type="InterPro" id="IPR011011">
    <property type="entry name" value="Znf_FYVE_PHD"/>
</dbReference>
<evidence type="ECO:0000256" key="1">
    <source>
        <dbReference type="ARBA" id="ARBA00022723"/>
    </source>
</evidence>